<dbReference type="PANTHER" id="PTHR30221">
    <property type="entry name" value="SMALL-CONDUCTANCE MECHANOSENSITIVE CHANNEL"/>
    <property type="match status" value="1"/>
</dbReference>
<dbReference type="AlphaFoldDB" id="A0A174HSF9"/>
<dbReference type="Pfam" id="PF00924">
    <property type="entry name" value="MS_channel_2nd"/>
    <property type="match status" value="1"/>
</dbReference>
<keyword evidence="4 7" id="KW-0812">Transmembrane</keyword>
<dbReference type="SUPFAM" id="SSF82689">
    <property type="entry name" value="Mechanosensitive channel protein MscS (YggB), C-terminal domain"/>
    <property type="match status" value="1"/>
</dbReference>
<feature type="transmembrane region" description="Helical" evidence="7">
    <location>
        <begin position="88"/>
        <end position="117"/>
    </location>
</feature>
<dbReference type="Gene3D" id="1.10.287.1260">
    <property type="match status" value="1"/>
</dbReference>
<dbReference type="InterPro" id="IPR011066">
    <property type="entry name" value="MscS_channel_C_sf"/>
</dbReference>
<feature type="domain" description="Mechanosensitive ion channel MscS" evidence="8">
    <location>
        <begin position="104"/>
        <end position="169"/>
    </location>
</feature>
<dbReference type="InterPro" id="IPR011014">
    <property type="entry name" value="MscS_channel_TM-2"/>
</dbReference>
<keyword evidence="5 7" id="KW-1133">Transmembrane helix</keyword>
<evidence type="ECO:0000256" key="7">
    <source>
        <dbReference type="SAM" id="Phobius"/>
    </source>
</evidence>
<dbReference type="InterPro" id="IPR006685">
    <property type="entry name" value="MscS_channel_2nd"/>
</dbReference>
<evidence type="ECO:0000259" key="8">
    <source>
        <dbReference type="Pfam" id="PF00924"/>
    </source>
</evidence>
<reference evidence="10 11" key="1">
    <citation type="submission" date="2015-09" db="EMBL/GenBank/DDBJ databases">
        <authorList>
            <consortium name="Pathogen Informatics"/>
        </authorList>
    </citation>
    <scope>NUCLEOTIDE SEQUENCE [LARGE SCALE GENOMIC DNA]</scope>
    <source>
        <strain evidence="10 11">2789STDY5834855</strain>
    </source>
</reference>
<dbReference type="EMBL" id="CYZV01000051">
    <property type="protein sequence ID" value="CUO77873.1"/>
    <property type="molecule type" value="Genomic_DNA"/>
</dbReference>
<comment type="subcellular location">
    <subcellularLocation>
        <location evidence="1">Cell membrane</location>
        <topology evidence="1">Multi-pass membrane protein</topology>
    </subcellularLocation>
</comment>
<evidence type="ECO:0000256" key="3">
    <source>
        <dbReference type="ARBA" id="ARBA00022475"/>
    </source>
</evidence>
<protein>
    <submittedName>
        <fullName evidence="10">Mechanosensitive ion channel family protein</fullName>
    </submittedName>
</protein>
<dbReference type="PANTHER" id="PTHR30221:SF1">
    <property type="entry name" value="SMALL-CONDUCTANCE MECHANOSENSITIVE CHANNEL"/>
    <property type="match status" value="1"/>
</dbReference>
<evidence type="ECO:0000256" key="2">
    <source>
        <dbReference type="ARBA" id="ARBA00008017"/>
    </source>
</evidence>
<feature type="transmembrane region" description="Helical" evidence="7">
    <location>
        <begin position="53"/>
        <end position="76"/>
    </location>
</feature>
<feature type="domain" description="Mechanosensitive ion channel MscS C-terminal" evidence="9">
    <location>
        <begin position="176"/>
        <end position="258"/>
    </location>
</feature>
<dbReference type="OrthoDB" id="9809206at2"/>
<dbReference type="SUPFAM" id="SSF82861">
    <property type="entry name" value="Mechanosensitive channel protein MscS (YggB), transmembrane region"/>
    <property type="match status" value="1"/>
</dbReference>
<dbReference type="Proteomes" id="UP000095558">
    <property type="component" value="Unassembled WGS sequence"/>
</dbReference>
<dbReference type="Pfam" id="PF05552">
    <property type="entry name" value="MS_channel_1st_1"/>
    <property type="match status" value="1"/>
</dbReference>
<accession>A0A174HSF9</accession>
<dbReference type="InterPro" id="IPR023408">
    <property type="entry name" value="MscS_beta-dom_sf"/>
</dbReference>
<dbReference type="InterPro" id="IPR010920">
    <property type="entry name" value="LSM_dom_sf"/>
</dbReference>
<evidence type="ECO:0000256" key="4">
    <source>
        <dbReference type="ARBA" id="ARBA00022692"/>
    </source>
</evidence>
<dbReference type="Pfam" id="PF21082">
    <property type="entry name" value="MS_channel_3rd"/>
    <property type="match status" value="1"/>
</dbReference>
<organism evidence="10 11">
    <name type="scientific">Clostridium disporicum</name>
    <dbReference type="NCBI Taxonomy" id="84024"/>
    <lineage>
        <taxon>Bacteria</taxon>
        <taxon>Bacillati</taxon>
        <taxon>Bacillota</taxon>
        <taxon>Clostridia</taxon>
        <taxon>Eubacteriales</taxon>
        <taxon>Clostridiaceae</taxon>
        <taxon>Clostridium</taxon>
    </lineage>
</organism>
<evidence type="ECO:0000259" key="9">
    <source>
        <dbReference type="Pfam" id="PF21082"/>
    </source>
</evidence>
<name>A0A174HSF9_9CLOT</name>
<dbReference type="Gene3D" id="3.30.70.100">
    <property type="match status" value="1"/>
</dbReference>
<evidence type="ECO:0000256" key="6">
    <source>
        <dbReference type="ARBA" id="ARBA00023136"/>
    </source>
</evidence>
<sequence>MSLEKFLGKIVNWATTDGIKLIIGIFLLWIGWKLAKKIVNILNKALERRNVDVTIRSFLDTFLEVILKGLVVLVVLEYVGIKTTGVAALVASAGVAIGLALQGSLSNFAGGLVILLIRPFNVGDYVEGAGHNGVIEKIGMFYTHMVSVDNKLILVPNGTLANGSIVNYSAKELRRVDLTFGVGYEQDILKVKRVLSNIVEAHDLILKTPEPFIALSNHGDSAINFVVRVWVNNSDYWKVHFDLLESVKVAFDNEDISIPYPQMDLHIKNEGLSK</sequence>
<proteinExistence type="inferred from homology"/>
<dbReference type="GO" id="GO:0008381">
    <property type="term" value="F:mechanosensitive monoatomic ion channel activity"/>
    <property type="evidence" value="ECO:0007669"/>
    <property type="project" value="InterPro"/>
</dbReference>
<evidence type="ECO:0000313" key="10">
    <source>
        <dbReference type="EMBL" id="CUO77873.1"/>
    </source>
</evidence>
<dbReference type="InterPro" id="IPR049278">
    <property type="entry name" value="MS_channel_C"/>
</dbReference>
<dbReference type="InterPro" id="IPR045275">
    <property type="entry name" value="MscS_archaea/bacteria_type"/>
</dbReference>
<gene>
    <name evidence="10" type="primary">mscS_2</name>
    <name evidence="10" type="ORF">ERS852470_03343</name>
</gene>
<evidence type="ECO:0000256" key="1">
    <source>
        <dbReference type="ARBA" id="ARBA00004651"/>
    </source>
</evidence>
<keyword evidence="6 7" id="KW-0472">Membrane</keyword>
<comment type="similarity">
    <text evidence="2">Belongs to the MscS (TC 1.A.23) family.</text>
</comment>
<keyword evidence="3" id="KW-1003">Cell membrane</keyword>
<dbReference type="SUPFAM" id="SSF50182">
    <property type="entry name" value="Sm-like ribonucleoproteins"/>
    <property type="match status" value="1"/>
</dbReference>
<evidence type="ECO:0000313" key="11">
    <source>
        <dbReference type="Proteomes" id="UP000095558"/>
    </source>
</evidence>
<dbReference type="Gene3D" id="2.30.30.60">
    <property type="match status" value="1"/>
</dbReference>
<evidence type="ECO:0000256" key="5">
    <source>
        <dbReference type="ARBA" id="ARBA00022989"/>
    </source>
</evidence>
<dbReference type="GO" id="GO:0005886">
    <property type="term" value="C:plasma membrane"/>
    <property type="evidence" value="ECO:0007669"/>
    <property type="project" value="UniProtKB-SubCell"/>
</dbReference>
<feature type="transmembrane region" description="Helical" evidence="7">
    <location>
        <begin position="12"/>
        <end position="32"/>
    </location>
</feature>
<dbReference type="InterPro" id="IPR008910">
    <property type="entry name" value="MSC_TM_helix"/>
</dbReference>